<sequence>MRLALLALTSLLTLPAHAHQVIGIADGDTLTLLVDKKPVKIRLANIDAPEKKQPFGQKSKQSLSSLCWGKNAEYVTQAIDRYKRTVAVVYCDGAQVNAAQVKLGMAWVYPKYNKDAALPAMEQAARLTGLGLWADVAPVPPWEWRRK</sequence>
<evidence type="ECO:0000313" key="6">
    <source>
        <dbReference type="EMBL" id="CAL63151.1"/>
    </source>
</evidence>
<dbReference type="InterPro" id="IPR002071">
    <property type="entry name" value="Thermonucl_AS"/>
</dbReference>
<protein>
    <submittedName>
        <fullName evidence="6">Thermonuclease</fullName>
        <ecNumber evidence="6">3.1.31.1</ecNumber>
    </submittedName>
</protein>
<dbReference type="Pfam" id="PF00565">
    <property type="entry name" value="SNase"/>
    <property type="match status" value="1"/>
</dbReference>
<dbReference type="OrthoDB" id="9805504at2"/>
<evidence type="ECO:0000256" key="4">
    <source>
        <dbReference type="SAM" id="SignalP"/>
    </source>
</evidence>
<dbReference type="PROSITE" id="PS01123">
    <property type="entry name" value="TNASE_1"/>
    <property type="match status" value="1"/>
</dbReference>
<evidence type="ECO:0000256" key="2">
    <source>
        <dbReference type="ARBA" id="ARBA00022759"/>
    </source>
</evidence>
<dbReference type="eggNOG" id="COG1525">
    <property type="taxonomic scope" value="Bacteria"/>
</dbReference>
<dbReference type="SUPFAM" id="SSF50199">
    <property type="entry name" value="Staphylococcal nuclease"/>
    <property type="match status" value="1"/>
</dbReference>
<dbReference type="EC" id="3.1.31.1" evidence="6"/>
<keyword evidence="1" id="KW-0540">Nuclease</keyword>
<keyword evidence="7" id="KW-1185">Reference proteome</keyword>
<dbReference type="AlphaFoldDB" id="A4G9G4"/>
<accession>A4G9G4</accession>
<dbReference type="Proteomes" id="UP000006697">
    <property type="component" value="Chromosome"/>
</dbReference>
<dbReference type="GO" id="GO:0003676">
    <property type="term" value="F:nucleic acid binding"/>
    <property type="evidence" value="ECO:0007669"/>
    <property type="project" value="InterPro"/>
</dbReference>
<feature type="signal peptide" evidence="4">
    <location>
        <begin position="1"/>
        <end position="18"/>
    </location>
</feature>
<dbReference type="KEGG" id="har:HEAR3042"/>
<dbReference type="Gene3D" id="2.40.50.90">
    <property type="match status" value="1"/>
</dbReference>
<dbReference type="EMBL" id="CU207211">
    <property type="protein sequence ID" value="CAL63151.1"/>
    <property type="molecule type" value="Genomic_DNA"/>
</dbReference>
<dbReference type="PROSITE" id="PS50830">
    <property type="entry name" value="TNASE_3"/>
    <property type="match status" value="1"/>
</dbReference>
<evidence type="ECO:0000256" key="1">
    <source>
        <dbReference type="ARBA" id="ARBA00022722"/>
    </source>
</evidence>
<dbReference type="SMART" id="SM00318">
    <property type="entry name" value="SNc"/>
    <property type="match status" value="1"/>
</dbReference>
<organism evidence="6 7">
    <name type="scientific">Herminiimonas arsenicoxydans</name>
    <dbReference type="NCBI Taxonomy" id="204773"/>
    <lineage>
        <taxon>Bacteria</taxon>
        <taxon>Pseudomonadati</taxon>
        <taxon>Pseudomonadota</taxon>
        <taxon>Betaproteobacteria</taxon>
        <taxon>Burkholderiales</taxon>
        <taxon>Oxalobacteraceae</taxon>
        <taxon>Herminiimonas</taxon>
    </lineage>
</organism>
<name>A4G9G4_HERAR</name>
<feature type="chain" id="PRO_5002669166" evidence="4">
    <location>
        <begin position="19"/>
        <end position="147"/>
    </location>
</feature>
<dbReference type="STRING" id="204773.HEAR3042"/>
<keyword evidence="2" id="KW-0255">Endonuclease</keyword>
<keyword evidence="4" id="KW-0732">Signal</keyword>
<evidence type="ECO:0000313" key="7">
    <source>
        <dbReference type="Proteomes" id="UP000006697"/>
    </source>
</evidence>
<dbReference type="PANTHER" id="PTHR12302">
    <property type="entry name" value="EBNA2 BINDING PROTEIN P100"/>
    <property type="match status" value="1"/>
</dbReference>
<dbReference type="InterPro" id="IPR035437">
    <property type="entry name" value="SNase_OB-fold_sf"/>
</dbReference>
<keyword evidence="3 6" id="KW-0378">Hydrolase</keyword>
<reference evidence="6 7" key="1">
    <citation type="journal article" date="2007" name="PLoS Genet.">
        <title>A tale of two oxidation states: bacterial colonization of arsenic-rich environments.</title>
        <authorList>
            <person name="Muller D."/>
            <person name="Medigue C."/>
            <person name="Koechler S."/>
            <person name="Barbe V."/>
            <person name="Barakat M."/>
            <person name="Talla E."/>
            <person name="Bonnefoy V."/>
            <person name="Krin E."/>
            <person name="Arsene-Ploetze F."/>
            <person name="Carapito C."/>
            <person name="Chandler M."/>
            <person name="Cournoyer B."/>
            <person name="Cruveiller S."/>
            <person name="Dossat C."/>
            <person name="Duval S."/>
            <person name="Heymann M."/>
            <person name="Leize E."/>
            <person name="Lieutaud A."/>
            <person name="Lievremont D."/>
            <person name="Makita Y."/>
            <person name="Mangenot S."/>
            <person name="Nitschke W."/>
            <person name="Ortet P."/>
            <person name="Perdrial N."/>
            <person name="Schoepp B."/>
            <person name="Siguier N."/>
            <person name="Simeonova D.D."/>
            <person name="Rouy Z."/>
            <person name="Segurens B."/>
            <person name="Turlin E."/>
            <person name="Vallenet D."/>
            <person name="Van Dorsselaer A."/>
            <person name="Weiss S."/>
            <person name="Weissenbach J."/>
            <person name="Lett M.C."/>
            <person name="Danchin A."/>
            <person name="Bertin P.N."/>
        </authorList>
    </citation>
    <scope>NUCLEOTIDE SEQUENCE [LARGE SCALE GENOMIC DNA]</scope>
    <source>
        <strain evidence="7">ULPAs1</strain>
    </source>
</reference>
<proteinExistence type="predicted"/>
<dbReference type="PANTHER" id="PTHR12302:SF3">
    <property type="entry name" value="SERINE_THREONINE-PROTEIN KINASE 31"/>
    <property type="match status" value="1"/>
</dbReference>
<dbReference type="HOGENOM" id="CLU_046484_7_0_4"/>
<evidence type="ECO:0000256" key="3">
    <source>
        <dbReference type="ARBA" id="ARBA00022801"/>
    </source>
</evidence>
<gene>
    <name evidence="6" type="ordered locus">HEAR3042</name>
</gene>
<dbReference type="GO" id="GO:1990599">
    <property type="term" value="F:3' overhang single-stranded DNA endodeoxyribonuclease activity"/>
    <property type="evidence" value="ECO:0007669"/>
    <property type="project" value="UniProtKB-EC"/>
</dbReference>
<feature type="domain" description="TNase-like" evidence="5">
    <location>
        <begin position="21"/>
        <end position="135"/>
    </location>
</feature>
<dbReference type="InterPro" id="IPR016071">
    <property type="entry name" value="Staphylococal_nuclease_OB-fold"/>
</dbReference>
<evidence type="ECO:0000259" key="5">
    <source>
        <dbReference type="PROSITE" id="PS50830"/>
    </source>
</evidence>